<dbReference type="InterPro" id="IPR042201">
    <property type="entry name" value="FH2_Formin_sf"/>
</dbReference>
<dbReference type="Proteomes" id="UP000654370">
    <property type="component" value="Unassembled WGS sequence"/>
</dbReference>
<dbReference type="AlphaFoldDB" id="A0A8H7PKG1"/>
<dbReference type="SMART" id="SM00498">
    <property type="entry name" value="FH2"/>
    <property type="match status" value="1"/>
</dbReference>
<dbReference type="InterPro" id="IPR051425">
    <property type="entry name" value="Formin_Homology"/>
</dbReference>
<dbReference type="InterPro" id="IPR015425">
    <property type="entry name" value="FH2_Formin"/>
</dbReference>
<feature type="compositionally biased region" description="Pro residues" evidence="1">
    <location>
        <begin position="1"/>
        <end position="55"/>
    </location>
</feature>
<dbReference type="EMBL" id="JAEPQZ010000011">
    <property type="protein sequence ID" value="KAG2175571.1"/>
    <property type="molecule type" value="Genomic_DNA"/>
</dbReference>
<keyword evidence="5" id="KW-1185">Reference proteome</keyword>
<evidence type="ECO:0000313" key="5">
    <source>
        <dbReference type="Proteomes" id="UP000654370"/>
    </source>
</evidence>
<dbReference type="OrthoDB" id="1104827at2759"/>
<dbReference type="Gene3D" id="1.20.58.630">
    <property type="match status" value="1"/>
</dbReference>
<feature type="compositionally biased region" description="Basic and acidic residues" evidence="1">
    <location>
        <begin position="513"/>
        <end position="534"/>
    </location>
</feature>
<feature type="domain" description="DAD" evidence="2">
    <location>
        <begin position="512"/>
        <end position="544"/>
    </location>
</feature>
<comment type="caution">
    <text evidence="4">The sequence shown here is derived from an EMBL/GenBank/DDBJ whole genome shotgun (WGS) entry which is preliminary data.</text>
</comment>
<dbReference type="PANTHER" id="PTHR45725:SF1">
    <property type="entry name" value="DISHEVELLED ASSOCIATED ACTIVATOR OF MORPHOGENESIS, ISOFORM D"/>
    <property type="match status" value="1"/>
</dbReference>
<evidence type="ECO:0000256" key="1">
    <source>
        <dbReference type="SAM" id="MobiDB-lite"/>
    </source>
</evidence>
<feature type="compositionally biased region" description="Polar residues" evidence="1">
    <location>
        <begin position="548"/>
        <end position="559"/>
    </location>
</feature>
<dbReference type="Pfam" id="PF02181">
    <property type="entry name" value="FH2"/>
    <property type="match status" value="1"/>
</dbReference>
<accession>A0A8H7PKG1</accession>
<feature type="region of interest" description="Disordered" evidence="1">
    <location>
        <begin position="488"/>
        <end position="559"/>
    </location>
</feature>
<evidence type="ECO:0000259" key="3">
    <source>
        <dbReference type="PROSITE" id="PS51444"/>
    </source>
</evidence>
<organism evidence="4 5">
    <name type="scientific">Mortierella isabellina</name>
    <name type="common">Filamentous fungus</name>
    <name type="synonym">Umbelopsis isabellina</name>
    <dbReference type="NCBI Taxonomy" id="91625"/>
    <lineage>
        <taxon>Eukaryota</taxon>
        <taxon>Fungi</taxon>
        <taxon>Fungi incertae sedis</taxon>
        <taxon>Mucoromycota</taxon>
        <taxon>Mucoromycotina</taxon>
        <taxon>Umbelopsidomycetes</taxon>
        <taxon>Umbelopsidales</taxon>
        <taxon>Umbelopsidaceae</taxon>
        <taxon>Umbelopsis</taxon>
    </lineage>
</organism>
<feature type="region of interest" description="Disordered" evidence="1">
    <location>
        <begin position="1"/>
        <end position="79"/>
    </location>
</feature>
<protein>
    <submittedName>
        <fullName evidence="4">Uncharacterized protein</fullName>
    </submittedName>
</protein>
<sequence>PAPGGPAGTPPPPPPPPPPPAPGGPAGAPPPPPPPPPAPGHSGPAPPPPPPPPGPGGAKRPVVQSTPSGPTRKQLRHYPQIKIRNFQWQKLDKNKTDKTIWMLDGVKEDEIEDLLDADGVFSQIEELFPVKTNTVFEEKMKQRQKEQKDAVRFLSKDKSRNINLAILPKIKTMPFSEVRQKIMQVDDAFCTEIFLSNLLAFAPTNDDDLNTMEKYLKKTDEECEELDLPEQLIVHMKRMYRYEPRLIHMQFRLTFLDRFDQLRDNMTVVLEASTSIRNSNSFKELLCLILTVGNYMNASGMQGGAFGLKIASINKLSDTKSSTASSVNLLGFLAGIVRKHFPHLLDFQEDLKEAGAAARISASINDVIKQYTELRQGLKQLDAELAEFWSDETALEPEDKFASVMTKYRTSAGAKFEQLETLYVNMDASWKDVIVYYGENPKVMRPDEFFSVFARFLDGWQKAVIADEKYIEKLEKEEQKRKFEEERKEKLKQKHTQEIESVDISAQAETGTDEDRRMMDNLLDKLRSGEVEARTRRRQNPRRKDTSNSDQPSTISDELETTVSALDLLNRLDSL</sequence>
<name>A0A8H7PKG1_MORIS</name>
<dbReference type="SUPFAM" id="SSF101447">
    <property type="entry name" value="Formin homology 2 domain (FH2 domain)"/>
    <property type="match status" value="1"/>
</dbReference>
<feature type="domain" description="FH2" evidence="3">
    <location>
        <begin position="72"/>
        <end position="486"/>
    </location>
</feature>
<evidence type="ECO:0000313" key="4">
    <source>
        <dbReference type="EMBL" id="KAG2175571.1"/>
    </source>
</evidence>
<feature type="non-terminal residue" evidence="4">
    <location>
        <position position="575"/>
    </location>
</feature>
<dbReference type="PROSITE" id="PS51444">
    <property type="entry name" value="FH2"/>
    <property type="match status" value="1"/>
</dbReference>
<gene>
    <name evidence="4" type="ORF">INT43_001218</name>
</gene>
<dbReference type="PROSITE" id="PS51231">
    <property type="entry name" value="DAD"/>
    <property type="match status" value="1"/>
</dbReference>
<dbReference type="Gene3D" id="6.10.30.50">
    <property type="match status" value="1"/>
</dbReference>
<dbReference type="Gene3D" id="1.20.58.2220">
    <property type="entry name" value="Formin, FH2 domain"/>
    <property type="match status" value="1"/>
</dbReference>
<proteinExistence type="predicted"/>
<dbReference type="InterPro" id="IPR014767">
    <property type="entry name" value="DAD_dom"/>
</dbReference>
<evidence type="ECO:0000259" key="2">
    <source>
        <dbReference type="PROSITE" id="PS51231"/>
    </source>
</evidence>
<reference evidence="4" key="1">
    <citation type="submission" date="2020-12" db="EMBL/GenBank/DDBJ databases">
        <title>Metabolic potential, ecology and presence of endohyphal bacteria is reflected in genomic diversity of Mucoromycotina.</title>
        <authorList>
            <person name="Muszewska A."/>
            <person name="Okrasinska A."/>
            <person name="Steczkiewicz K."/>
            <person name="Drgas O."/>
            <person name="Orlowska M."/>
            <person name="Perlinska-Lenart U."/>
            <person name="Aleksandrzak-Piekarczyk T."/>
            <person name="Szatraj K."/>
            <person name="Zielenkiewicz U."/>
            <person name="Pilsyk S."/>
            <person name="Malc E."/>
            <person name="Mieczkowski P."/>
            <person name="Kruszewska J.S."/>
            <person name="Biernat P."/>
            <person name="Pawlowska J."/>
        </authorList>
    </citation>
    <scope>NUCLEOTIDE SEQUENCE</scope>
    <source>
        <strain evidence="4">WA0000067209</strain>
    </source>
</reference>
<dbReference type="PANTHER" id="PTHR45725">
    <property type="entry name" value="FORMIN HOMOLOGY 2 FAMILY MEMBER"/>
    <property type="match status" value="1"/>
</dbReference>